<evidence type="ECO:0000313" key="1">
    <source>
        <dbReference type="EMBL" id="EEF46140.1"/>
    </source>
</evidence>
<protein>
    <submittedName>
        <fullName evidence="1">Uncharacterized protein</fullName>
    </submittedName>
</protein>
<dbReference type="PANTHER" id="PTHR33710">
    <property type="entry name" value="BNAC02G09200D PROTEIN"/>
    <property type="match status" value="1"/>
</dbReference>
<keyword evidence="2" id="KW-1185">Reference proteome</keyword>
<dbReference type="AlphaFoldDB" id="B9RQW9"/>
<organism evidence="1 2">
    <name type="scientific">Ricinus communis</name>
    <name type="common">Castor bean</name>
    <dbReference type="NCBI Taxonomy" id="3988"/>
    <lineage>
        <taxon>Eukaryota</taxon>
        <taxon>Viridiplantae</taxon>
        <taxon>Streptophyta</taxon>
        <taxon>Embryophyta</taxon>
        <taxon>Tracheophyta</taxon>
        <taxon>Spermatophyta</taxon>
        <taxon>Magnoliopsida</taxon>
        <taxon>eudicotyledons</taxon>
        <taxon>Gunneridae</taxon>
        <taxon>Pentapetalae</taxon>
        <taxon>rosids</taxon>
        <taxon>fabids</taxon>
        <taxon>Malpighiales</taxon>
        <taxon>Euphorbiaceae</taxon>
        <taxon>Acalyphoideae</taxon>
        <taxon>Acalypheae</taxon>
        <taxon>Ricinus</taxon>
    </lineage>
</organism>
<dbReference type="eggNOG" id="KOG1075">
    <property type="taxonomic scope" value="Eukaryota"/>
</dbReference>
<dbReference type="InParanoid" id="B9RQW9"/>
<sequence>MNYLSHLKTKKAQLKRRWWLVYNHTSINKNHKLELSRARAAIDSPKPVGPVPFSGGLALWWDEEAKIEMGCTLRGYAQETSISSEDKQGGRSPPFSWYNRRAGNKAIWERIDRVVATVDWRLLFPHALVIHESFIGSNQRPIVVDLHHNQRRNKRIFRFEGKWLKNHECNNILKEAWYQPINGSAMYSMAQKLKYCKGALIEWDKAVFRRELARL</sequence>
<gene>
    <name evidence="1" type="ORF">RCOM_0707320</name>
</gene>
<dbReference type="Proteomes" id="UP000008311">
    <property type="component" value="Unassembled WGS sequence"/>
</dbReference>
<accession>B9RQW9</accession>
<proteinExistence type="predicted"/>
<evidence type="ECO:0000313" key="2">
    <source>
        <dbReference type="Proteomes" id="UP000008311"/>
    </source>
</evidence>
<reference evidence="2" key="1">
    <citation type="journal article" date="2010" name="Nat. Biotechnol.">
        <title>Draft genome sequence of the oilseed species Ricinus communis.</title>
        <authorList>
            <person name="Chan A.P."/>
            <person name="Crabtree J."/>
            <person name="Zhao Q."/>
            <person name="Lorenzi H."/>
            <person name="Orvis J."/>
            <person name="Puiu D."/>
            <person name="Melake-Berhan A."/>
            <person name="Jones K.M."/>
            <person name="Redman J."/>
            <person name="Chen G."/>
            <person name="Cahoon E.B."/>
            <person name="Gedil M."/>
            <person name="Stanke M."/>
            <person name="Haas B.J."/>
            <person name="Wortman J.R."/>
            <person name="Fraser-Liggett C.M."/>
            <person name="Ravel J."/>
            <person name="Rabinowicz P.D."/>
        </authorList>
    </citation>
    <scope>NUCLEOTIDE SEQUENCE [LARGE SCALE GENOMIC DNA]</scope>
    <source>
        <strain evidence="2">cv. Hale</strain>
    </source>
</reference>
<name>B9RQW9_RICCO</name>
<dbReference type="PANTHER" id="PTHR33710:SF79">
    <property type="entry name" value="OS06G0205337 PROTEIN"/>
    <property type="match status" value="1"/>
</dbReference>
<dbReference type="EMBL" id="EQ973802">
    <property type="protein sequence ID" value="EEF46140.1"/>
    <property type="molecule type" value="Genomic_DNA"/>
</dbReference>